<protein>
    <submittedName>
        <fullName evidence="1">Uncharacterized protein</fullName>
    </submittedName>
</protein>
<sequence>MVREHDTNNNPWIRVNDFAQHRDTSGSAKPNRDFSPQVPNLEKFYINILCWSRKLNLMIRKGKKIVKESSSSIVNQDGWSWPTTGTQLQEIINNLRSLRSSTPSCIDITPHNDAFHTETSTDIGEPTALNSMRRLSC</sequence>
<comment type="caution">
    <text evidence="1">The sequence shown here is derived from an EMBL/GenBank/DDBJ whole genome shotgun (WGS) entry which is preliminary data.</text>
</comment>
<reference evidence="1 2" key="1">
    <citation type="submission" date="2020-10" db="EMBL/GenBank/DDBJ databases">
        <title>Plant Genome Project.</title>
        <authorList>
            <person name="Zhang R.-G."/>
        </authorList>
    </citation>
    <scope>NUCLEOTIDE SEQUENCE [LARGE SCALE GENOMIC DNA]</scope>
    <source>
        <strain evidence="1">FAFU-HL-1</strain>
        <tissue evidence="1">Leaf</tissue>
    </source>
</reference>
<accession>A0A835JFE8</accession>
<name>A0A835JFE8_9ROSI</name>
<keyword evidence="2" id="KW-1185">Reference proteome</keyword>
<dbReference type="AlphaFoldDB" id="A0A835JFE8"/>
<proteinExistence type="predicted"/>
<organism evidence="1 2">
    <name type="scientific">Salix dunnii</name>
    <dbReference type="NCBI Taxonomy" id="1413687"/>
    <lineage>
        <taxon>Eukaryota</taxon>
        <taxon>Viridiplantae</taxon>
        <taxon>Streptophyta</taxon>
        <taxon>Embryophyta</taxon>
        <taxon>Tracheophyta</taxon>
        <taxon>Spermatophyta</taxon>
        <taxon>Magnoliopsida</taxon>
        <taxon>eudicotyledons</taxon>
        <taxon>Gunneridae</taxon>
        <taxon>Pentapetalae</taxon>
        <taxon>rosids</taxon>
        <taxon>fabids</taxon>
        <taxon>Malpighiales</taxon>
        <taxon>Salicaceae</taxon>
        <taxon>Saliceae</taxon>
        <taxon>Salix</taxon>
    </lineage>
</organism>
<dbReference type="Proteomes" id="UP000657918">
    <property type="component" value="Unassembled WGS sequence"/>
</dbReference>
<evidence type="ECO:0000313" key="1">
    <source>
        <dbReference type="EMBL" id="KAF9668371.1"/>
    </source>
</evidence>
<dbReference type="EMBL" id="JADGMS010000015">
    <property type="protein sequence ID" value="KAF9668371.1"/>
    <property type="molecule type" value="Genomic_DNA"/>
</dbReference>
<gene>
    <name evidence="1" type="ORF">SADUNF_Sadunf15G0121700</name>
</gene>
<evidence type="ECO:0000313" key="2">
    <source>
        <dbReference type="Proteomes" id="UP000657918"/>
    </source>
</evidence>